<dbReference type="OrthoDB" id="6116374at2"/>
<dbReference type="PIRSF" id="PIRSF028688">
    <property type="entry name" value="UCP_imp_028688"/>
    <property type="match status" value="1"/>
</dbReference>
<evidence type="ECO:0000313" key="3">
    <source>
        <dbReference type="EMBL" id="RTR32605.1"/>
    </source>
</evidence>
<feature type="domain" description="FlgO" evidence="2">
    <location>
        <begin position="47"/>
        <end position="174"/>
    </location>
</feature>
<feature type="signal peptide" evidence="1">
    <location>
        <begin position="1"/>
        <end position="17"/>
    </location>
</feature>
<dbReference type="AlphaFoldDB" id="A0A431WB88"/>
<dbReference type="EMBL" id="RXNV01000003">
    <property type="protein sequence ID" value="RTR32605.1"/>
    <property type="molecule type" value="Genomic_DNA"/>
</dbReference>
<keyword evidence="4" id="KW-1185">Reference proteome</keyword>
<feature type="chain" id="PRO_5019067055" description="FlgO domain-containing protein" evidence="1">
    <location>
        <begin position="18"/>
        <end position="211"/>
    </location>
</feature>
<comment type="caution">
    <text evidence="3">The sequence shown here is derived from an EMBL/GenBank/DDBJ whole genome shotgun (WGS) entry which is preliminary data.</text>
</comment>
<reference evidence="3 4" key="1">
    <citation type="submission" date="2018-12" db="EMBL/GenBank/DDBJ databases">
        <authorList>
            <person name="Yu L."/>
        </authorList>
    </citation>
    <scope>NUCLEOTIDE SEQUENCE [LARGE SCALE GENOMIC DNA]</scope>
    <source>
        <strain evidence="3 4">HAW-EB5</strain>
    </source>
</reference>
<dbReference type="InterPro" id="IPR014549">
    <property type="entry name" value="FlgO"/>
</dbReference>
<evidence type="ECO:0000259" key="2">
    <source>
        <dbReference type="Pfam" id="PF17680"/>
    </source>
</evidence>
<keyword evidence="1" id="KW-0732">Signal</keyword>
<name>A0A431WB88_9GAMM</name>
<dbReference type="InterPro" id="IPR041215">
    <property type="entry name" value="FlgO_dom"/>
</dbReference>
<organism evidence="3 4">
    <name type="scientific">Shewanella atlantica</name>
    <dbReference type="NCBI Taxonomy" id="271099"/>
    <lineage>
        <taxon>Bacteria</taxon>
        <taxon>Pseudomonadati</taxon>
        <taxon>Pseudomonadota</taxon>
        <taxon>Gammaproteobacteria</taxon>
        <taxon>Alteromonadales</taxon>
        <taxon>Shewanellaceae</taxon>
        <taxon>Shewanella</taxon>
    </lineage>
</organism>
<accession>A0A431WB88</accession>
<evidence type="ECO:0000313" key="4">
    <source>
        <dbReference type="Proteomes" id="UP000282060"/>
    </source>
</evidence>
<protein>
    <recommendedName>
        <fullName evidence="2">FlgO domain-containing protein</fullName>
    </recommendedName>
</protein>
<dbReference type="PROSITE" id="PS51257">
    <property type="entry name" value="PROKAR_LIPOPROTEIN"/>
    <property type="match status" value="1"/>
</dbReference>
<sequence>MHKAIVLLTTFILSACASTNGEDGLSNSQLSDGNQLPQSSAINHMSQQIVNELVRQNDELRSNQPLLVATPVLLEDLKRTNAIGLQLQQGFISALHDNQFSLVDINVGDNMRVTPEGDFLLTRDWKQLPSGIAVEHVLVSTMSLNTLGVVVNSRIVNVTNHRVVSASQGSFSVNDLPGYLKYSEKVVSQEGLLYRDSGIGMQELQVKGDTK</sequence>
<gene>
    <name evidence="3" type="ORF">EKG39_09495</name>
</gene>
<dbReference type="Pfam" id="PF17680">
    <property type="entry name" value="FlgO"/>
    <property type="match status" value="1"/>
</dbReference>
<proteinExistence type="predicted"/>
<evidence type="ECO:0000256" key="1">
    <source>
        <dbReference type="SAM" id="SignalP"/>
    </source>
</evidence>
<dbReference type="Proteomes" id="UP000282060">
    <property type="component" value="Unassembled WGS sequence"/>
</dbReference>